<accession>A0A0D6JWN1</accession>
<gene>
    <name evidence="2" type="ORF">BN996_03791</name>
</gene>
<evidence type="ECO:0000313" key="3">
    <source>
        <dbReference type="Proteomes" id="UP000198902"/>
    </source>
</evidence>
<protein>
    <submittedName>
        <fullName evidence="2">NurA domain protein</fullName>
    </submittedName>
</protein>
<dbReference type="EMBL" id="CSTE01000006">
    <property type="protein sequence ID" value="CQR53777.1"/>
    <property type="molecule type" value="Genomic_DNA"/>
</dbReference>
<proteinExistence type="predicted"/>
<keyword evidence="3" id="KW-1185">Reference proteome</keyword>
<dbReference type="InterPro" id="IPR018977">
    <property type="entry name" value="NurA_domain"/>
</dbReference>
<reference evidence="3" key="1">
    <citation type="submission" date="2015-03" db="EMBL/GenBank/DDBJ databases">
        <authorList>
            <person name="Urmite Genomes"/>
        </authorList>
    </citation>
    <scope>NUCLEOTIDE SEQUENCE [LARGE SCALE GENOMIC DNA]</scope>
    <source>
        <strain evidence="3">Arc-Hr</strain>
    </source>
</reference>
<dbReference type="OrthoDB" id="190207at2157"/>
<dbReference type="Pfam" id="PF09376">
    <property type="entry name" value="NurA"/>
    <property type="match status" value="1"/>
</dbReference>
<evidence type="ECO:0000259" key="1">
    <source>
        <dbReference type="SMART" id="SM00933"/>
    </source>
</evidence>
<dbReference type="RefSeq" id="WP_089781619.1">
    <property type="nucleotide sequence ID" value="NZ_CABLRR010000006.1"/>
</dbReference>
<organism evidence="2 3">
    <name type="scientific">Haloferax massiliensis</name>
    <dbReference type="NCBI Taxonomy" id="1476858"/>
    <lineage>
        <taxon>Archaea</taxon>
        <taxon>Methanobacteriati</taxon>
        <taxon>Methanobacteriota</taxon>
        <taxon>Stenosarchaea group</taxon>
        <taxon>Halobacteria</taxon>
        <taxon>Halobacteriales</taxon>
        <taxon>Haloferacaceae</taxon>
        <taxon>Haloferax</taxon>
    </lineage>
</organism>
<name>A0A0D6JWN1_9EURY</name>
<dbReference type="AlphaFoldDB" id="A0A0D6JWN1"/>
<dbReference type="Proteomes" id="UP000198902">
    <property type="component" value="Unassembled WGS sequence"/>
</dbReference>
<dbReference type="SMART" id="SM00933">
    <property type="entry name" value="NurA"/>
    <property type="match status" value="1"/>
</dbReference>
<sequence>MTLDPVHVDDIASMASSIADSVDDADYDDLARTVWESFLDPLESPDGGLPIVEPLGEKRLHAADIDDVALTESPFPTVHGLDSGTINPTTFKNGLVLDVAHAAMAAEPSDLDLHRHRSIVMAAHTHDPVPFFDTDEWLHSDEGYGRRRVLSVPRVNRYAEGVVHALALYLAESAHALEHADAVSDLLILDGPVYPKELLNWRDRDAELKDLARDAKPKAVVENYVRLVERFVERGVPLAGFVKNPGAKHVVRTVRKQLDGRDAGRRPWVDDAAFFVNLLERREGSDGDERRTDELTFTSWFASRGGSDRQLSAEGEAFGIERKLDPEAYTVTFFVLYDPRTDVCYRVEAPYAFTKDPDLRTDLMHHVVRDVAATRGPPLAVEKADELARVSVGEKAALRRKLSEKLDSDPMKSYDNIRWVDADE</sequence>
<evidence type="ECO:0000313" key="2">
    <source>
        <dbReference type="EMBL" id="CQR53777.1"/>
    </source>
</evidence>
<feature type="domain" description="NurA" evidence="1">
    <location>
        <begin position="76"/>
        <end position="390"/>
    </location>
</feature>